<evidence type="ECO:0008006" key="3">
    <source>
        <dbReference type="Google" id="ProtNLM"/>
    </source>
</evidence>
<protein>
    <recommendedName>
        <fullName evidence="3">Gliding motility-associated C-terminal domain-containing protein</fullName>
    </recommendedName>
</protein>
<accession>A0ABP7P4P3</accession>
<comment type="caution">
    <text evidence="1">The sequence shown here is derived from an EMBL/GenBank/DDBJ whole genome shotgun (WGS) entry which is preliminary data.</text>
</comment>
<dbReference type="Pfam" id="PF13585">
    <property type="entry name" value="CHU_C"/>
    <property type="match status" value="1"/>
</dbReference>
<dbReference type="InterPro" id="IPR013783">
    <property type="entry name" value="Ig-like_fold"/>
</dbReference>
<name>A0ABP7P4P3_9SPHI</name>
<dbReference type="EMBL" id="BAAAZC010000004">
    <property type="protein sequence ID" value="GAA3959517.1"/>
    <property type="molecule type" value="Genomic_DNA"/>
</dbReference>
<evidence type="ECO:0000313" key="1">
    <source>
        <dbReference type="EMBL" id="GAA3959517.1"/>
    </source>
</evidence>
<dbReference type="Gene3D" id="2.60.40.10">
    <property type="entry name" value="Immunoglobulins"/>
    <property type="match status" value="2"/>
</dbReference>
<dbReference type="Gene3D" id="2.60.120.260">
    <property type="entry name" value="Galactose-binding domain-like"/>
    <property type="match status" value="1"/>
</dbReference>
<evidence type="ECO:0000313" key="2">
    <source>
        <dbReference type="Proteomes" id="UP001500742"/>
    </source>
</evidence>
<reference evidence="2" key="1">
    <citation type="journal article" date="2019" name="Int. J. Syst. Evol. Microbiol.">
        <title>The Global Catalogue of Microorganisms (GCM) 10K type strain sequencing project: providing services to taxonomists for standard genome sequencing and annotation.</title>
        <authorList>
            <consortium name="The Broad Institute Genomics Platform"/>
            <consortium name="The Broad Institute Genome Sequencing Center for Infectious Disease"/>
            <person name="Wu L."/>
            <person name="Ma J."/>
        </authorList>
    </citation>
    <scope>NUCLEOTIDE SEQUENCE [LARGE SCALE GENOMIC DNA]</scope>
    <source>
        <strain evidence="2">JCM 16601</strain>
    </source>
</reference>
<organism evidence="1 2">
    <name type="scientific">Mucilaginibacter dorajii</name>
    <dbReference type="NCBI Taxonomy" id="692994"/>
    <lineage>
        <taxon>Bacteria</taxon>
        <taxon>Pseudomonadati</taxon>
        <taxon>Bacteroidota</taxon>
        <taxon>Sphingobacteriia</taxon>
        <taxon>Sphingobacteriales</taxon>
        <taxon>Sphingobacteriaceae</taxon>
        <taxon>Mucilaginibacter</taxon>
    </lineage>
</organism>
<gene>
    <name evidence="1" type="ORF">GCM10022210_03750</name>
</gene>
<proteinExistence type="predicted"/>
<dbReference type="RefSeq" id="WP_259090578.1">
    <property type="nucleotide sequence ID" value="NZ_BAAAZC010000004.1"/>
</dbReference>
<dbReference type="InterPro" id="IPR026341">
    <property type="entry name" value="T9SS_type_B"/>
</dbReference>
<dbReference type="NCBIfam" id="TIGR04131">
    <property type="entry name" value="Bac_Flav_CTERM"/>
    <property type="match status" value="1"/>
</dbReference>
<dbReference type="Proteomes" id="UP001500742">
    <property type="component" value="Unassembled WGS sequence"/>
</dbReference>
<sequence>MISKALAPGKSFYFLLVFTGLLVLDAFDVKAQVGDPIFSIDFGAGTSKIGPQIDNTDFKTTYNYYPGTPYDGSYTIANSTEGMYTGAWLVTGDHTGNPGGYMMVVGASDIPDEFFNQRIRGLCPNTKYQFSAYLLNLMQADGIKPDITFSVTTSEGTATNPTGPIDNGLGWRQYSITFTTPATGGDVILKMTNNAGGGYGNDIALDDITFSPYGPTLEPVFDNNNTSFTACEGGNKTFTLNAQLAPGYHYTNPAYRWQINDASGWVDLPGATTQLYQAKQPVAAGIYQYRLTSAEAINIGTNQCRVVSAPLTLTVKQPPQAIATATTPVCHGEKLTLFASIGDSYAWTGPGGFTSNQQNPVINPEDVKAGTYQVAITTGECTSTSSVNVTLNPKIDAHASENTSICPGGGATLHATGGTTYLWSPAKGLSDVNSANPFATPDVTTTYTVTVTTNDCNAKDSVTVTIIKDPIADAGTDKQITLGQTTQLDGQASGDNVSYYWTPADYLDNPNKINPIASPLTDITYTLHVTSGAPCLVTKTDQVLVSVYKKVIVPNSFSPNNDGFNDTWNIEALYTFPESITQVFNRYGSVVYSSKGYAKPWDGSTVSGKLAAGTYYYRIDLKNGTVLSGWVEIVL</sequence>
<keyword evidence="2" id="KW-1185">Reference proteome</keyword>